<evidence type="ECO:0000313" key="3">
    <source>
        <dbReference type="WBParaSite" id="nRc.2.0.1.t32382-RA"/>
    </source>
</evidence>
<dbReference type="PANTHER" id="PTHR43157">
    <property type="entry name" value="PHOSPHATIDYLINOSITOL-GLYCAN BIOSYNTHESIS CLASS F PROTEIN-RELATED"/>
    <property type="match status" value="1"/>
</dbReference>
<dbReference type="Gene3D" id="3.40.50.720">
    <property type="entry name" value="NAD(P)-binding Rossmann-like Domain"/>
    <property type="match status" value="1"/>
</dbReference>
<dbReference type="AlphaFoldDB" id="A0A915K128"/>
<name>A0A915K128_ROMCU</name>
<evidence type="ECO:0000313" key="2">
    <source>
        <dbReference type="Proteomes" id="UP000887565"/>
    </source>
</evidence>
<organism evidence="2 3">
    <name type="scientific">Romanomermis culicivorax</name>
    <name type="common">Nematode worm</name>
    <dbReference type="NCBI Taxonomy" id="13658"/>
    <lineage>
        <taxon>Eukaryota</taxon>
        <taxon>Metazoa</taxon>
        <taxon>Ecdysozoa</taxon>
        <taxon>Nematoda</taxon>
        <taxon>Enoplea</taxon>
        <taxon>Dorylaimia</taxon>
        <taxon>Mermithida</taxon>
        <taxon>Mermithoidea</taxon>
        <taxon>Mermithidae</taxon>
        <taxon>Romanomermis</taxon>
    </lineage>
</organism>
<accession>A0A915K128</accession>
<dbReference type="InterPro" id="IPR036291">
    <property type="entry name" value="NAD(P)-bd_dom_sf"/>
</dbReference>
<protein>
    <submittedName>
        <fullName evidence="3">Pectinesterase</fullName>
    </submittedName>
</protein>
<proteinExistence type="predicted"/>
<dbReference type="WBParaSite" id="nRc.2.0.1.t32382-RA">
    <property type="protein sequence ID" value="nRc.2.0.1.t32382-RA"/>
    <property type="gene ID" value="nRc.2.0.1.g32382"/>
</dbReference>
<keyword evidence="1" id="KW-0560">Oxidoreductase</keyword>
<dbReference type="GO" id="GO:0016491">
    <property type="term" value="F:oxidoreductase activity"/>
    <property type="evidence" value="ECO:0007669"/>
    <property type="project" value="UniProtKB-KW"/>
</dbReference>
<reference evidence="3" key="1">
    <citation type="submission" date="2022-11" db="UniProtKB">
        <authorList>
            <consortium name="WormBaseParasite"/>
        </authorList>
    </citation>
    <scope>IDENTIFICATION</scope>
</reference>
<sequence>MAYNRSKLFNLLFVRELSRRLAGKALNYCAMEIIMLWNSTNVVIHAAHPGTPVSTELTRDSILSSVLIGQFIIRPMAYFYCRTTAEAAQTPLYAALDPKFATQSGLYFENCRVADTSRIACDDSLALRLWDESCRLLNIDKNWI</sequence>
<dbReference type="Proteomes" id="UP000887565">
    <property type="component" value="Unplaced"/>
</dbReference>
<evidence type="ECO:0000256" key="1">
    <source>
        <dbReference type="ARBA" id="ARBA00023002"/>
    </source>
</evidence>
<keyword evidence="2" id="KW-1185">Reference proteome</keyword>
<dbReference type="PANTHER" id="PTHR43157:SF31">
    <property type="entry name" value="PHOSPHATIDYLINOSITOL-GLYCAN BIOSYNTHESIS CLASS F PROTEIN"/>
    <property type="match status" value="1"/>
</dbReference>
<dbReference type="SUPFAM" id="SSF51735">
    <property type="entry name" value="NAD(P)-binding Rossmann-fold domains"/>
    <property type="match status" value="1"/>
</dbReference>